<dbReference type="GeneID" id="111299671"/>
<keyword evidence="2" id="KW-0812">Transmembrane</keyword>
<feature type="compositionally biased region" description="Polar residues" evidence="1">
    <location>
        <begin position="25"/>
        <end position="37"/>
    </location>
</feature>
<dbReference type="AlphaFoldDB" id="A0A6P5ZEH4"/>
<feature type="transmembrane region" description="Helical" evidence="2">
    <location>
        <begin position="492"/>
        <end position="509"/>
    </location>
</feature>
<feature type="region of interest" description="Disordered" evidence="1">
    <location>
        <begin position="1"/>
        <end position="37"/>
    </location>
</feature>
<evidence type="ECO:0000313" key="5">
    <source>
        <dbReference type="RefSeq" id="XP_022750746.1"/>
    </source>
</evidence>
<feature type="domain" description="PB1" evidence="3">
    <location>
        <begin position="59"/>
        <end position="149"/>
    </location>
</feature>
<dbReference type="InterPro" id="IPR000270">
    <property type="entry name" value="PB1_dom"/>
</dbReference>
<dbReference type="InterPro" id="IPR053198">
    <property type="entry name" value="Gynoecium_Dev_Regulator"/>
</dbReference>
<dbReference type="OrthoDB" id="1938580at2759"/>
<sequence length="563" mass="61607">MENFSYSSYPESGDSSPRSREIDCENQSWDEPPSTNTNNNANYKVKFMCSYGGKILPRSHDNQLAYVGGDTKILAVDRNIKFSALMAKLSSLYAGDSEFCFKYQLPGEDLDALISVTNDEDLEHMMLEYDRLHRASAKPARLRLFLFPINPPLVASGFDGSEPKSEQQWFVDALNSVQIQNLDGSSPRAAAVPTENPDFLFGLDKVKLPDSVPAPVAAVVKEVVAKDVTAGSDCGSEDRHVIADPLVSPAEIQRQIQELQRMQIAATQEQGILYRKIDESNPRAHSTQDYYKMSDKIAASPAPGSAPLRMPMPQAYFPDQHLTTAAYPVPAATAVAPGTDQPVYIIPSPAAGVYQQPPTLRQVTVPFGQPYYGVQRVVQDVYREQPVYNAVPTTNVGAYPEGISVMQPNGGVPESGYLQVAYDGAGRQVYYTTAPYQAMAPAAAAGGVAPLNQDGKLAVNAKAPPQTSSVVVLLLTLFYVNKKGILVMERIAAAAAAGYCLILGLPFYVDCWPMLLWDLQNFQKLHTFGLASTYPAIGPFCFILQFVPPKESMYTFEMPQQQK</sequence>
<reference evidence="5" key="1">
    <citation type="submission" date="2025-08" db="UniProtKB">
        <authorList>
            <consortium name="RefSeq"/>
        </authorList>
    </citation>
    <scope>IDENTIFICATION</scope>
    <source>
        <tissue evidence="5">Fruit stalk</tissue>
    </source>
</reference>
<keyword evidence="2" id="KW-1133">Transmembrane helix</keyword>
<dbReference type="FunFam" id="3.10.20.90:FF:000058">
    <property type="entry name" value="Octicosapeptide/phox/Bem1p domain kinase superfamily protein"/>
    <property type="match status" value="1"/>
</dbReference>
<dbReference type="SMART" id="SM00666">
    <property type="entry name" value="PB1"/>
    <property type="match status" value="1"/>
</dbReference>
<dbReference type="PANTHER" id="PTHR31066:SF85">
    <property type="entry name" value="OS02G0809100 PROTEIN"/>
    <property type="match status" value="1"/>
</dbReference>
<dbReference type="RefSeq" id="XP_022750746.1">
    <property type="nucleotide sequence ID" value="XM_022895011.1"/>
</dbReference>
<evidence type="ECO:0000259" key="3">
    <source>
        <dbReference type="SMART" id="SM00666"/>
    </source>
</evidence>
<gene>
    <name evidence="5" type="primary">LOC111299671</name>
</gene>
<feature type="compositionally biased region" description="Low complexity" evidence="1">
    <location>
        <begin position="1"/>
        <end position="16"/>
    </location>
</feature>
<feature type="transmembrane region" description="Helical" evidence="2">
    <location>
        <begin position="529"/>
        <end position="547"/>
    </location>
</feature>
<keyword evidence="2" id="KW-0472">Membrane</keyword>
<proteinExistence type="predicted"/>
<dbReference type="Gene3D" id="3.10.20.90">
    <property type="entry name" value="Phosphatidylinositol 3-kinase Catalytic Subunit, Chain A, domain 1"/>
    <property type="match status" value="1"/>
</dbReference>
<dbReference type="CDD" id="cd06410">
    <property type="entry name" value="PB1_UP2"/>
    <property type="match status" value="1"/>
</dbReference>
<evidence type="ECO:0000256" key="1">
    <source>
        <dbReference type="SAM" id="MobiDB-lite"/>
    </source>
</evidence>
<protein>
    <submittedName>
        <fullName evidence="5">Uncharacterized protein LOC111299671</fullName>
    </submittedName>
</protein>
<evidence type="ECO:0000256" key="2">
    <source>
        <dbReference type="SAM" id="Phobius"/>
    </source>
</evidence>
<dbReference type="SUPFAM" id="SSF54277">
    <property type="entry name" value="CAD &amp; PB1 domains"/>
    <property type="match status" value="1"/>
</dbReference>
<dbReference type="PANTHER" id="PTHR31066">
    <property type="entry name" value="OS05G0427100 PROTEIN-RELATED"/>
    <property type="match status" value="1"/>
</dbReference>
<dbReference type="Proteomes" id="UP000515121">
    <property type="component" value="Unplaced"/>
</dbReference>
<name>A0A6P5ZEH4_DURZI</name>
<keyword evidence="4" id="KW-1185">Reference proteome</keyword>
<dbReference type="KEGG" id="dzi:111299671"/>
<dbReference type="Pfam" id="PF00564">
    <property type="entry name" value="PB1"/>
    <property type="match status" value="1"/>
</dbReference>
<organism evidence="4 5">
    <name type="scientific">Durio zibethinus</name>
    <name type="common">Durian</name>
    <dbReference type="NCBI Taxonomy" id="66656"/>
    <lineage>
        <taxon>Eukaryota</taxon>
        <taxon>Viridiplantae</taxon>
        <taxon>Streptophyta</taxon>
        <taxon>Embryophyta</taxon>
        <taxon>Tracheophyta</taxon>
        <taxon>Spermatophyta</taxon>
        <taxon>Magnoliopsida</taxon>
        <taxon>eudicotyledons</taxon>
        <taxon>Gunneridae</taxon>
        <taxon>Pentapetalae</taxon>
        <taxon>rosids</taxon>
        <taxon>malvids</taxon>
        <taxon>Malvales</taxon>
        <taxon>Malvaceae</taxon>
        <taxon>Helicteroideae</taxon>
        <taxon>Durio</taxon>
    </lineage>
</organism>
<accession>A0A6P5ZEH4</accession>
<evidence type="ECO:0000313" key="4">
    <source>
        <dbReference type="Proteomes" id="UP000515121"/>
    </source>
</evidence>